<comment type="caution">
    <text evidence="2">The sequence shown here is derived from an EMBL/GenBank/DDBJ whole genome shotgun (WGS) entry which is preliminary data.</text>
</comment>
<evidence type="ECO:0000313" key="2">
    <source>
        <dbReference type="EMBL" id="MPL81574.1"/>
    </source>
</evidence>
<reference evidence="2" key="1">
    <citation type="submission" date="2019-08" db="EMBL/GenBank/DDBJ databases">
        <authorList>
            <person name="Kucharzyk K."/>
            <person name="Murdoch R.W."/>
            <person name="Higgins S."/>
            <person name="Loffler F."/>
        </authorList>
    </citation>
    <scope>NUCLEOTIDE SEQUENCE</scope>
</reference>
<accession>A0A644URQ3</accession>
<gene>
    <name evidence="2" type="ORF">SDC9_27502</name>
</gene>
<proteinExistence type="predicted"/>
<evidence type="ECO:0000256" key="1">
    <source>
        <dbReference type="SAM" id="Phobius"/>
    </source>
</evidence>
<name>A0A644URQ3_9ZZZZ</name>
<feature type="transmembrane region" description="Helical" evidence="1">
    <location>
        <begin position="7"/>
        <end position="36"/>
    </location>
</feature>
<dbReference type="AlphaFoldDB" id="A0A644URQ3"/>
<organism evidence="2">
    <name type="scientific">bioreactor metagenome</name>
    <dbReference type="NCBI Taxonomy" id="1076179"/>
    <lineage>
        <taxon>unclassified sequences</taxon>
        <taxon>metagenomes</taxon>
        <taxon>ecological metagenomes</taxon>
    </lineage>
</organism>
<keyword evidence="1" id="KW-1133">Transmembrane helix</keyword>
<protein>
    <submittedName>
        <fullName evidence="2">Uncharacterized protein</fullName>
    </submittedName>
</protein>
<keyword evidence="1" id="KW-0812">Transmembrane</keyword>
<sequence length="179" mass="19480">MVILAQYYLMIFVTNLLQSFLLNYLSLFLFFTGIYYPINDEAIGVKGGFIMAQERTLIAHFPSSTKAEVVVNALYSKGIKDVHVKRNSRFGVSLDATRNDSLASNYAETLTGLTVFSADTPNDENNSARVLMGSDPSVSGFSSRGYGMAGGHAFTLVAFVPEEKAEEVEALIKQAGGEI</sequence>
<dbReference type="EMBL" id="VSSQ01000151">
    <property type="protein sequence ID" value="MPL81574.1"/>
    <property type="molecule type" value="Genomic_DNA"/>
</dbReference>
<keyword evidence="1" id="KW-0472">Membrane</keyword>